<protein>
    <recommendedName>
        <fullName evidence="3">DUF3000 domain-containing protein</fullName>
    </recommendedName>
</protein>
<evidence type="ECO:0000313" key="1">
    <source>
        <dbReference type="EMBL" id="GAA1911307.1"/>
    </source>
</evidence>
<accession>A0ABP5ADU2</accession>
<dbReference type="Proteomes" id="UP001501303">
    <property type="component" value="Unassembled WGS sequence"/>
</dbReference>
<name>A0ABP5ADU2_9ACTN</name>
<organism evidence="1 2">
    <name type="scientific">Streptomyces sodiiphilus</name>
    <dbReference type="NCBI Taxonomy" id="226217"/>
    <lineage>
        <taxon>Bacteria</taxon>
        <taxon>Bacillati</taxon>
        <taxon>Actinomycetota</taxon>
        <taxon>Actinomycetes</taxon>
        <taxon>Kitasatosporales</taxon>
        <taxon>Streptomycetaceae</taxon>
        <taxon>Streptomyces</taxon>
    </lineage>
</organism>
<evidence type="ECO:0008006" key="3">
    <source>
        <dbReference type="Google" id="ProtNLM"/>
    </source>
</evidence>
<reference evidence="2" key="1">
    <citation type="journal article" date="2019" name="Int. J. Syst. Evol. Microbiol.">
        <title>The Global Catalogue of Microorganisms (GCM) 10K type strain sequencing project: providing services to taxonomists for standard genome sequencing and annotation.</title>
        <authorList>
            <consortium name="The Broad Institute Genomics Platform"/>
            <consortium name="The Broad Institute Genome Sequencing Center for Infectious Disease"/>
            <person name="Wu L."/>
            <person name="Ma J."/>
        </authorList>
    </citation>
    <scope>NUCLEOTIDE SEQUENCE [LARGE SCALE GENOMIC DNA]</scope>
    <source>
        <strain evidence="2">JCM 13581</strain>
    </source>
</reference>
<sequence>MPSRTLRYSGSERPAWRMNHTGVCGTGSRRQARRNAESVTAARFSLVSLTRQSLARRVARPARTGVATAGSAPGRLGLPAMAAARTRTVEGPQDMNDPADGGPFAFRQAVAALMEARPRPEVSVSQVPAPRRLAPFAFAAEAAVAVDEEELADGRFVLLHDPAGHEGWDGDFRVVTLARADLEPELGADPLLPDVAWSWLTEALDSRGLTHRAPSGTVTRSGSHFFGALADRPPKAEIELRASWTPAGAGEVAGHLLAWCGLLAQCAGLPPESSSPAITVFPRRRGPRPA</sequence>
<proteinExistence type="predicted"/>
<gene>
    <name evidence="1" type="ORF">GCM10009716_21620</name>
</gene>
<comment type="caution">
    <text evidence="1">The sequence shown here is derived from an EMBL/GenBank/DDBJ whole genome shotgun (WGS) entry which is preliminary data.</text>
</comment>
<keyword evidence="2" id="KW-1185">Reference proteome</keyword>
<dbReference type="InterPro" id="IPR021555">
    <property type="entry name" value="DUF3000"/>
</dbReference>
<dbReference type="EMBL" id="BAAAMJ010000018">
    <property type="protein sequence ID" value="GAA1911307.1"/>
    <property type="molecule type" value="Genomic_DNA"/>
</dbReference>
<evidence type="ECO:0000313" key="2">
    <source>
        <dbReference type="Proteomes" id="UP001501303"/>
    </source>
</evidence>
<dbReference type="Pfam" id="PF11452">
    <property type="entry name" value="DUF3000"/>
    <property type="match status" value="1"/>
</dbReference>